<keyword evidence="6" id="KW-1185">Reference proteome</keyword>
<evidence type="ECO:0000256" key="1">
    <source>
        <dbReference type="ARBA" id="ARBA00004123"/>
    </source>
</evidence>
<dbReference type="EMBL" id="JARPOI010000009">
    <property type="protein sequence ID" value="KAJ9171626.1"/>
    <property type="molecule type" value="Genomic_DNA"/>
</dbReference>
<reference evidence="5" key="1">
    <citation type="journal article" date="2023" name="Plant Biotechnol. J.">
        <title>Chromosome-level wild Hevea brasiliensis genome provides new tools for genomic-assisted breeding and valuable loci to elevate rubber yield.</title>
        <authorList>
            <person name="Cheng H."/>
            <person name="Song X."/>
            <person name="Hu Y."/>
            <person name="Wu T."/>
            <person name="Yang Q."/>
            <person name="An Z."/>
            <person name="Feng S."/>
            <person name="Deng Z."/>
            <person name="Wu W."/>
            <person name="Zeng X."/>
            <person name="Tu M."/>
            <person name="Wang X."/>
            <person name="Huang H."/>
        </authorList>
    </citation>
    <scope>NUCLEOTIDE SEQUENCE</scope>
    <source>
        <strain evidence="5">MT/VB/25A 57/8</strain>
    </source>
</reference>
<dbReference type="InterPro" id="IPR024867">
    <property type="entry name" value="NFRKB"/>
</dbReference>
<gene>
    <name evidence="5" type="ORF">P3X46_014964</name>
</gene>
<name>A0ABQ9LUN6_HEVBR</name>
<keyword evidence="2" id="KW-0539">Nucleus</keyword>
<dbReference type="Proteomes" id="UP001174677">
    <property type="component" value="Chromosome 9"/>
</dbReference>
<comment type="caution">
    <text evidence="5">The sequence shown here is derived from an EMBL/GenBank/DDBJ whole genome shotgun (WGS) entry which is preliminary data.</text>
</comment>
<proteinExistence type="predicted"/>
<sequence>MRIQKIGHQSSKHSKTFSLSKAEDNPVFGADSGDDSDDFELNELCCELGLVEGQLCSIPYELFDLPDLREILSLDTWNSCLTEEERFYLSAYLPDMDQQTFCLTMKELFDGSDLYFGNPLDVFFKRLRGGFYPPKVAHLRECLQFIQRKKYYHSLRSYHDRMTKMFTDMRRMWDQYEMSPGVEERILMWKNKRKQRAINLLDLNKFPKDDHLLSEEVSLHMKGLKPVEQTTAKDVLPSLSASEMKFASNCRAKGFLKIKVSGNGLLPNHNPKIIGSDVSEQCRSVPKGLLKIVPKVTSVQLEQSEVVQRGAQSTFLVRDQGLLDFKFSSLPAYVHLPDAGGLHESPFLRQKVDGGRLHSTLNQPHCLLNQQDCTMRTCHHSEPTRKIERQIIPSSDDISVLGKHTLLAGDIRGDPNEEFPPMYPMGARKHPFGVESLGPNLHKGTEDFSLRSLESHPFGIQYHRRQQRIALMKDEHITVYPRILEAVPRTSAISNVKQEVLMASSSNPMRSETDFGAKKSDKLLSKSSISEGFKDESVLPLTYKRRKALANTNSIDSGKTITAGADLSSNQRLGRVQEQ</sequence>
<dbReference type="PROSITE" id="PS51916">
    <property type="entry name" value="DEUBAD"/>
    <property type="match status" value="1"/>
</dbReference>
<evidence type="ECO:0000313" key="6">
    <source>
        <dbReference type="Proteomes" id="UP001174677"/>
    </source>
</evidence>
<organism evidence="5 6">
    <name type="scientific">Hevea brasiliensis</name>
    <name type="common">Para rubber tree</name>
    <name type="synonym">Siphonia brasiliensis</name>
    <dbReference type="NCBI Taxonomy" id="3981"/>
    <lineage>
        <taxon>Eukaryota</taxon>
        <taxon>Viridiplantae</taxon>
        <taxon>Streptophyta</taxon>
        <taxon>Embryophyta</taxon>
        <taxon>Tracheophyta</taxon>
        <taxon>Spermatophyta</taxon>
        <taxon>Magnoliopsida</taxon>
        <taxon>eudicotyledons</taxon>
        <taxon>Gunneridae</taxon>
        <taxon>Pentapetalae</taxon>
        <taxon>rosids</taxon>
        <taxon>fabids</taxon>
        <taxon>Malpighiales</taxon>
        <taxon>Euphorbiaceae</taxon>
        <taxon>Crotonoideae</taxon>
        <taxon>Micrandreae</taxon>
        <taxon>Hevea</taxon>
    </lineage>
</organism>
<evidence type="ECO:0000256" key="2">
    <source>
        <dbReference type="ARBA" id="ARBA00023242"/>
    </source>
</evidence>
<protein>
    <recommendedName>
        <fullName evidence="4">DEUBAD domain-containing protein</fullName>
    </recommendedName>
</protein>
<accession>A0ABQ9LUN6</accession>
<dbReference type="PANTHER" id="PTHR13052">
    <property type="entry name" value="NFRKB-RELATED"/>
    <property type="match status" value="1"/>
</dbReference>
<evidence type="ECO:0000259" key="4">
    <source>
        <dbReference type="PROSITE" id="PS51916"/>
    </source>
</evidence>
<evidence type="ECO:0000256" key="3">
    <source>
        <dbReference type="SAM" id="MobiDB-lite"/>
    </source>
</evidence>
<dbReference type="CDD" id="cd21865">
    <property type="entry name" value="DEUBAD_NFRKB"/>
    <property type="match status" value="1"/>
</dbReference>
<feature type="region of interest" description="Disordered" evidence="3">
    <location>
        <begin position="552"/>
        <end position="579"/>
    </location>
</feature>
<evidence type="ECO:0000313" key="5">
    <source>
        <dbReference type="EMBL" id="KAJ9171626.1"/>
    </source>
</evidence>
<feature type="domain" description="DEUBAD" evidence="4">
    <location>
        <begin position="59"/>
        <end position="172"/>
    </location>
</feature>
<comment type="subcellular location">
    <subcellularLocation>
        <location evidence="1">Nucleus</location>
    </subcellularLocation>
</comment>
<dbReference type="PANTHER" id="PTHR13052:SF3">
    <property type="entry name" value="NUCLEAR FACTOR RELATED TO KAPPA-B-BINDING PROTEIN"/>
    <property type="match status" value="1"/>
</dbReference>
<dbReference type="InterPro" id="IPR044867">
    <property type="entry name" value="DEUBAD_dom"/>
</dbReference>